<protein>
    <submittedName>
        <fullName evidence="2">Unplaced genomic scaffold scaffold_1835, whole genome shotgun sequence</fullName>
    </submittedName>
</protein>
<name>A0A0D0DC54_9AGAM</name>
<feature type="compositionally biased region" description="Polar residues" evidence="1">
    <location>
        <begin position="90"/>
        <end position="101"/>
    </location>
</feature>
<dbReference type="AlphaFoldDB" id="A0A0D0DC54"/>
<sequence>MKVWKEAEKVWLERNNARRQAYHDALALWNEECAQAKVERKRAGWAKPKLGKLKSLIPKPVVDGAEGDEAEGDNDEDDERNSGNGLNEDNAGNNESDSMEE</sequence>
<dbReference type="HOGENOM" id="CLU_177422_1_0_1"/>
<reference evidence="2 3" key="1">
    <citation type="submission" date="2014-04" db="EMBL/GenBank/DDBJ databases">
        <authorList>
            <consortium name="DOE Joint Genome Institute"/>
            <person name="Kuo A."/>
            <person name="Kohler A."/>
            <person name="Jargeat P."/>
            <person name="Nagy L.G."/>
            <person name="Floudas D."/>
            <person name="Copeland A."/>
            <person name="Barry K.W."/>
            <person name="Cichocki N."/>
            <person name="Veneault-Fourrey C."/>
            <person name="LaButti K."/>
            <person name="Lindquist E.A."/>
            <person name="Lipzen A."/>
            <person name="Lundell T."/>
            <person name="Morin E."/>
            <person name="Murat C."/>
            <person name="Sun H."/>
            <person name="Tunlid A."/>
            <person name="Henrissat B."/>
            <person name="Grigoriev I.V."/>
            <person name="Hibbett D.S."/>
            <person name="Martin F."/>
            <person name="Nordberg H.P."/>
            <person name="Cantor M.N."/>
            <person name="Hua S.X."/>
        </authorList>
    </citation>
    <scope>NUCLEOTIDE SEQUENCE [LARGE SCALE GENOMIC DNA]</scope>
    <source>
        <strain evidence="2 3">Ve08.2h10</strain>
    </source>
</reference>
<evidence type="ECO:0000313" key="3">
    <source>
        <dbReference type="Proteomes" id="UP000054538"/>
    </source>
</evidence>
<dbReference type="InParanoid" id="A0A0D0DC54"/>
<dbReference type="Proteomes" id="UP000054538">
    <property type="component" value="Unassembled WGS sequence"/>
</dbReference>
<reference evidence="3" key="2">
    <citation type="submission" date="2015-01" db="EMBL/GenBank/DDBJ databases">
        <title>Evolutionary Origins and Diversification of the Mycorrhizal Mutualists.</title>
        <authorList>
            <consortium name="DOE Joint Genome Institute"/>
            <consortium name="Mycorrhizal Genomics Consortium"/>
            <person name="Kohler A."/>
            <person name="Kuo A."/>
            <person name="Nagy L.G."/>
            <person name="Floudas D."/>
            <person name="Copeland A."/>
            <person name="Barry K.W."/>
            <person name="Cichocki N."/>
            <person name="Veneault-Fourrey C."/>
            <person name="LaButti K."/>
            <person name="Lindquist E.A."/>
            <person name="Lipzen A."/>
            <person name="Lundell T."/>
            <person name="Morin E."/>
            <person name="Murat C."/>
            <person name="Riley R."/>
            <person name="Ohm R."/>
            <person name="Sun H."/>
            <person name="Tunlid A."/>
            <person name="Henrissat B."/>
            <person name="Grigoriev I.V."/>
            <person name="Hibbett D.S."/>
            <person name="Martin F."/>
        </authorList>
    </citation>
    <scope>NUCLEOTIDE SEQUENCE [LARGE SCALE GENOMIC DNA]</scope>
    <source>
        <strain evidence="3">Ve08.2h10</strain>
    </source>
</reference>
<keyword evidence="3" id="KW-1185">Reference proteome</keyword>
<dbReference type="EMBL" id="KN826657">
    <property type="protein sequence ID" value="KIK78244.1"/>
    <property type="molecule type" value="Genomic_DNA"/>
</dbReference>
<feature type="compositionally biased region" description="Acidic residues" evidence="1">
    <location>
        <begin position="65"/>
        <end position="79"/>
    </location>
</feature>
<proteinExistence type="predicted"/>
<organism evidence="2 3">
    <name type="scientific">Paxillus rubicundulus Ve08.2h10</name>
    <dbReference type="NCBI Taxonomy" id="930991"/>
    <lineage>
        <taxon>Eukaryota</taxon>
        <taxon>Fungi</taxon>
        <taxon>Dikarya</taxon>
        <taxon>Basidiomycota</taxon>
        <taxon>Agaricomycotina</taxon>
        <taxon>Agaricomycetes</taxon>
        <taxon>Agaricomycetidae</taxon>
        <taxon>Boletales</taxon>
        <taxon>Paxilineae</taxon>
        <taxon>Paxillaceae</taxon>
        <taxon>Paxillus</taxon>
    </lineage>
</organism>
<evidence type="ECO:0000313" key="2">
    <source>
        <dbReference type="EMBL" id="KIK78244.1"/>
    </source>
</evidence>
<gene>
    <name evidence="2" type="ORF">PAXRUDRAFT_164514</name>
</gene>
<feature type="region of interest" description="Disordered" evidence="1">
    <location>
        <begin position="49"/>
        <end position="101"/>
    </location>
</feature>
<dbReference type="OrthoDB" id="2690466at2759"/>
<evidence type="ECO:0000256" key="1">
    <source>
        <dbReference type="SAM" id="MobiDB-lite"/>
    </source>
</evidence>
<accession>A0A0D0DC54</accession>